<dbReference type="EMBL" id="KL142412">
    <property type="protein sequence ID" value="KDR67821.1"/>
    <property type="molecule type" value="Genomic_DNA"/>
</dbReference>
<sequence length="715" mass="81749">MRPHDIMSKAWCAHLITSFSLNPHFVALASLVLFVTVIAMLSRFDLPFTRSSRVQVFSSVCKLIRETKDQLSMSVIHRNASGSAPPVLSPVPHLLHSNVPPSDEEVTLISGAMTTVQRRLSALGEEVHLSPKSSLDTPQFEKRRSVLLHFQSAHTAVLSPLRRLPPEILELIFRETVDEQFPTITQSSDAQLPAVSQVSRLWRNIALSTPALWNNITADLSKKYSSSRSFMQLLHLRLLRSNKSHLNIFLTVLIPSHAAHPALNILLDRSDRWKTANMHISPSVFAKFRRIEGHLSALRSLELTIHRYGRSHQPIFTIFEDAPMLREVYLRGERHSIHFEFPWGQLVHYEDDHGEKGISGAVFKSLTAAKDLKLNWRSSEPLTDDLTLNNLESLNVQFTSFSYRGFFEHLTLPNIKDIKVLKHPSDPTPRLVRMIEGSSSPCLLHTLTLRTDFRRPDSLTALLRLTPALEDLDIHIPSARDISHLVVKSYRTPLVPKLRKLHFVASTVKDVEEILRNLASSRCKTYSMVVTNNSGPKAYNRKVLKVCKLDSFSIEFPDDSTRLEERELLEIRAQYSTPDVSDELDRLKRWKEALLELSYTNARTTRLSIRGSPNSGRLEKLDEVLSSVAKYHVRDIRRLHLSSLHIELHRFAHRAGPMLGDRKYCFRRRAREVLDGWAGMLLEDTWDRRWALKDQASLVYTPADNGASKFYRFLI</sequence>
<dbReference type="Proteomes" id="UP000027222">
    <property type="component" value="Unassembled WGS sequence"/>
</dbReference>
<keyword evidence="1" id="KW-1133">Transmembrane helix</keyword>
<dbReference type="Gene3D" id="1.20.1280.50">
    <property type="match status" value="1"/>
</dbReference>
<protein>
    <recommendedName>
        <fullName evidence="2">F-box domain-containing protein</fullName>
    </recommendedName>
</protein>
<evidence type="ECO:0000259" key="2">
    <source>
        <dbReference type="Pfam" id="PF12937"/>
    </source>
</evidence>
<keyword evidence="1" id="KW-0812">Transmembrane</keyword>
<reference evidence="4" key="1">
    <citation type="journal article" date="2014" name="Proc. Natl. Acad. Sci. U.S.A.">
        <title>Extensive sampling of basidiomycete genomes demonstrates inadequacy of the white-rot/brown-rot paradigm for wood decay fungi.</title>
        <authorList>
            <person name="Riley R."/>
            <person name="Salamov A.A."/>
            <person name="Brown D.W."/>
            <person name="Nagy L.G."/>
            <person name="Floudas D."/>
            <person name="Held B.W."/>
            <person name="Levasseur A."/>
            <person name="Lombard V."/>
            <person name="Morin E."/>
            <person name="Otillar R."/>
            <person name="Lindquist E.A."/>
            <person name="Sun H."/>
            <person name="LaButti K.M."/>
            <person name="Schmutz J."/>
            <person name="Jabbour D."/>
            <person name="Luo H."/>
            <person name="Baker S.E."/>
            <person name="Pisabarro A.G."/>
            <person name="Walton J.D."/>
            <person name="Blanchette R.A."/>
            <person name="Henrissat B."/>
            <person name="Martin F."/>
            <person name="Cullen D."/>
            <person name="Hibbett D.S."/>
            <person name="Grigoriev I.V."/>
        </authorList>
    </citation>
    <scope>NUCLEOTIDE SEQUENCE [LARGE SCALE GENOMIC DNA]</scope>
    <source>
        <strain evidence="4">CBS 339.88</strain>
    </source>
</reference>
<dbReference type="AlphaFoldDB" id="A0A067SAD4"/>
<dbReference type="Pfam" id="PF12937">
    <property type="entry name" value="F-box-like"/>
    <property type="match status" value="1"/>
</dbReference>
<dbReference type="OrthoDB" id="3365698at2759"/>
<name>A0A067SAD4_GALM3</name>
<proteinExistence type="predicted"/>
<organism evidence="3 4">
    <name type="scientific">Galerina marginata (strain CBS 339.88)</name>
    <dbReference type="NCBI Taxonomy" id="685588"/>
    <lineage>
        <taxon>Eukaryota</taxon>
        <taxon>Fungi</taxon>
        <taxon>Dikarya</taxon>
        <taxon>Basidiomycota</taxon>
        <taxon>Agaricomycotina</taxon>
        <taxon>Agaricomycetes</taxon>
        <taxon>Agaricomycetidae</taxon>
        <taxon>Agaricales</taxon>
        <taxon>Agaricineae</taxon>
        <taxon>Strophariaceae</taxon>
        <taxon>Galerina</taxon>
    </lineage>
</organism>
<evidence type="ECO:0000256" key="1">
    <source>
        <dbReference type="SAM" id="Phobius"/>
    </source>
</evidence>
<keyword evidence="4" id="KW-1185">Reference proteome</keyword>
<dbReference type="HOGENOM" id="CLU_023633_0_0_1"/>
<accession>A0A067SAD4</accession>
<dbReference type="STRING" id="685588.A0A067SAD4"/>
<gene>
    <name evidence="3" type="ORF">GALMADRAFT_1063309</name>
</gene>
<dbReference type="InterPro" id="IPR001810">
    <property type="entry name" value="F-box_dom"/>
</dbReference>
<keyword evidence="1" id="KW-0472">Membrane</keyword>
<feature type="transmembrane region" description="Helical" evidence="1">
    <location>
        <begin position="21"/>
        <end position="41"/>
    </location>
</feature>
<evidence type="ECO:0000313" key="4">
    <source>
        <dbReference type="Proteomes" id="UP000027222"/>
    </source>
</evidence>
<evidence type="ECO:0000313" key="3">
    <source>
        <dbReference type="EMBL" id="KDR67821.1"/>
    </source>
</evidence>
<feature type="domain" description="F-box" evidence="2">
    <location>
        <begin position="162"/>
        <end position="217"/>
    </location>
</feature>